<dbReference type="EMBL" id="UYRV01106129">
    <property type="protein sequence ID" value="VDN22016.1"/>
    <property type="molecule type" value="Genomic_DNA"/>
</dbReference>
<proteinExistence type="predicted"/>
<reference evidence="1 2" key="1">
    <citation type="submission" date="2018-11" db="EMBL/GenBank/DDBJ databases">
        <authorList>
            <consortium name="Pathogen Informatics"/>
        </authorList>
    </citation>
    <scope>NUCLEOTIDE SEQUENCE [LARGE SCALE GENOMIC DNA]</scope>
</reference>
<sequence length="164" mass="18419">MCSFVKTDCFYYISDAFVKRANKRFNSTGHDYELTMTANTEIAYCYVQMARPCAKSLSVINVPSHKNENIDVFAVVDHLDSFKKIKQSFAEDTLGQTIYIKGALVKEWNGKLFSLATTSASKIDFNPEIDGVPGLVHWYVNMRAEADVKTVSVAGQRGIHNFSE</sequence>
<dbReference type="Proteomes" id="UP000271889">
    <property type="component" value="Unassembled WGS sequence"/>
</dbReference>
<gene>
    <name evidence="1" type="ORF">CGOC_LOCUS9185</name>
</gene>
<dbReference type="InterPro" id="IPR012340">
    <property type="entry name" value="NA-bd_OB-fold"/>
</dbReference>
<accession>A0A3P7PVE7</accession>
<evidence type="ECO:0000313" key="2">
    <source>
        <dbReference type="Proteomes" id="UP000271889"/>
    </source>
</evidence>
<name>A0A3P7PVE7_CYLGO</name>
<dbReference type="Gene3D" id="2.40.50.140">
    <property type="entry name" value="Nucleic acid-binding proteins"/>
    <property type="match status" value="2"/>
</dbReference>
<evidence type="ECO:0000313" key="1">
    <source>
        <dbReference type="EMBL" id="VDN22016.1"/>
    </source>
</evidence>
<dbReference type="SUPFAM" id="SSF50249">
    <property type="entry name" value="Nucleic acid-binding proteins"/>
    <property type="match status" value="1"/>
</dbReference>
<dbReference type="AlphaFoldDB" id="A0A3P7PVE7"/>
<organism evidence="1 2">
    <name type="scientific">Cylicostephanus goldi</name>
    <name type="common">Nematode worm</name>
    <dbReference type="NCBI Taxonomy" id="71465"/>
    <lineage>
        <taxon>Eukaryota</taxon>
        <taxon>Metazoa</taxon>
        <taxon>Ecdysozoa</taxon>
        <taxon>Nematoda</taxon>
        <taxon>Chromadorea</taxon>
        <taxon>Rhabditida</taxon>
        <taxon>Rhabditina</taxon>
        <taxon>Rhabditomorpha</taxon>
        <taxon>Strongyloidea</taxon>
        <taxon>Strongylidae</taxon>
        <taxon>Cylicostephanus</taxon>
    </lineage>
</organism>
<keyword evidence="2" id="KW-1185">Reference proteome</keyword>
<dbReference type="OrthoDB" id="1751331at2759"/>
<protein>
    <submittedName>
        <fullName evidence="1">Uncharacterized protein</fullName>
    </submittedName>
</protein>